<dbReference type="Proteomes" id="UP000252519">
    <property type="component" value="Unassembled WGS sequence"/>
</dbReference>
<dbReference type="GO" id="GO:0046982">
    <property type="term" value="F:protein heterodimerization activity"/>
    <property type="evidence" value="ECO:0007669"/>
    <property type="project" value="InterPro"/>
</dbReference>
<dbReference type="PRINTS" id="PR00622">
    <property type="entry name" value="HISTONEH3"/>
</dbReference>
<comment type="caution">
    <text evidence="3">The sequence shown here is derived from an EMBL/GenBank/DDBJ whole genome shotgun (WGS) entry which is preliminary data.</text>
</comment>
<evidence type="ECO:0000313" key="4">
    <source>
        <dbReference type="Proteomes" id="UP000252519"/>
    </source>
</evidence>
<feature type="region of interest" description="Disordered" evidence="2">
    <location>
        <begin position="17"/>
        <end position="100"/>
    </location>
</feature>
<comment type="similarity">
    <text evidence="1">Belongs to the histone H3 family.</text>
</comment>
<protein>
    <recommendedName>
        <fullName evidence="5">Histone H2A/H2B/H3 domain-containing protein</fullName>
    </recommendedName>
</protein>
<sequence>MDTAHAWYCPLRAKISNQKRPRAESVESAPPILLEQHENSGNSSRLLVHSAMVRVKQTTSISTGEEASRKQQPSRSGGVKKPYRHHPGTVALREIRHYQK</sequence>
<dbReference type="Gene3D" id="1.10.20.10">
    <property type="entry name" value="Histone, subunit A"/>
    <property type="match status" value="1"/>
</dbReference>
<dbReference type="InterPro" id="IPR009072">
    <property type="entry name" value="Histone-fold"/>
</dbReference>
<keyword evidence="4" id="KW-1185">Reference proteome</keyword>
<evidence type="ECO:0008006" key="5">
    <source>
        <dbReference type="Google" id="ProtNLM"/>
    </source>
</evidence>
<reference evidence="3 4" key="1">
    <citation type="submission" date="2014-10" db="EMBL/GenBank/DDBJ databases">
        <title>Draft genome of the hookworm Ancylostoma caninum.</title>
        <authorList>
            <person name="Mitreva M."/>
        </authorList>
    </citation>
    <scope>NUCLEOTIDE SEQUENCE [LARGE SCALE GENOMIC DNA]</scope>
    <source>
        <strain evidence="3 4">Baltimore</strain>
    </source>
</reference>
<dbReference type="OrthoDB" id="4025405at2759"/>
<proteinExistence type="inferred from homology"/>
<evidence type="ECO:0000256" key="1">
    <source>
        <dbReference type="ARBA" id="ARBA00010343"/>
    </source>
</evidence>
<evidence type="ECO:0000256" key="2">
    <source>
        <dbReference type="SAM" id="MobiDB-lite"/>
    </source>
</evidence>
<dbReference type="GO" id="GO:0030527">
    <property type="term" value="F:structural constituent of chromatin"/>
    <property type="evidence" value="ECO:0007669"/>
    <property type="project" value="InterPro"/>
</dbReference>
<dbReference type="EMBL" id="JOJR01000322">
    <property type="protein sequence ID" value="RCN39745.1"/>
    <property type="molecule type" value="Genomic_DNA"/>
</dbReference>
<dbReference type="InterPro" id="IPR000164">
    <property type="entry name" value="Histone_H3/CENP-A"/>
</dbReference>
<dbReference type="STRING" id="29170.A0A368G9Q9"/>
<feature type="compositionally biased region" description="Polar residues" evidence="2">
    <location>
        <begin position="56"/>
        <end position="75"/>
    </location>
</feature>
<name>A0A368G9Q9_ANCCA</name>
<evidence type="ECO:0000313" key="3">
    <source>
        <dbReference type="EMBL" id="RCN39745.1"/>
    </source>
</evidence>
<dbReference type="GO" id="GO:0000786">
    <property type="term" value="C:nucleosome"/>
    <property type="evidence" value="ECO:0007669"/>
    <property type="project" value="InterPro"/>
</dbReference>
<accession>A0A368G9Q9</accession>
<dbReference type="AlphaFoldDB" id="A0A368G9Q9"/>
<gene>
    <name evidence="3" type="ORF">ANCCAN_14317</name>
</gene>
<dbReference type="GO" id="GO:0003677">
    <property type="term" value="F:DNA binding"/>
    <property type="evidence" value="ECO:0007669"/>
    <property type="project" value="InterPro"/>
</dbReference>
<organism evidence="3 4">
    <name type="scientific">Ancylostoma caninum</name>
    <name type="common">Dog hookworm</name>
    <dbReference type="NCBI Taxonomy" id="29170"/>
    <lineage>
        <taxon>Eukaryota</taxon>
        <taxon>Metazoa</taxon>
        <taxon>Ecdysozoa</taxon>
        <taxon>Nematoda</taxon>
        <taxon>Chromadorea</taxon>
        <taxon>Rhabditida</taxon>
        <taxon>Rhabditina</taxon>
        <taxon>Rhabditomorpha</taxon>
        <taxon>Strongyloidea</taxon>
        <taxon>Ancylostomatidae</taxon>
        <taxon>Ancylostomatinae</taxon>
        <taxon>Ancylostoma</taxon>
    </lineage>
</organism>